<name>A0A0G2FZN2_9PEZI</name>
<protein>
    <submittedName>
        <fullName evidence="6">Putative mitochondrial 54s ribosomal protein 7 5</fullName>
    </submittedName>
</protein>
<comment type="similarity">
    <text evidence="1">Belongs to the universal ribosomal protein uL5 family.</text>
</comment>
<dbReference type="GO" id="GO:1990904">
    <property type="term" value="C:ribonucleoprotein complex"/>
    <property type="evidence" value="ECO:0007669"/>
    <property type="project" value="UniProtKB-KW"/>
</dbReference>
<dbReference type="SUPFAM" id="SSF55282">
    <property type="entry name" value="RL5-like"/>
    <property type="match status" value="1"/>
</dbReference>
<accession>A0A0G2FZN2</accession>
<comment type="caution">
    <text evidence="6">The sequence shown here is derived from an EMBL/GenBank/DDBJ whole genome shotgun (WGS) entry which is preliminary data.</text>
</comment>
<dbReference type="OrthoDB" id="539541at2759"/>
<evidence type="ECO:0000259" key="5">
    <source>
        <dbReference type="Pfam" id="PF00673"/>
    </source>
</evidence>
<dbReference type="PANTHER" id="PTHR11994">
    <property type="entry name" value="60S RIBOSOMAL PROTEIN L11-RELATED"/>
    <property type="match status" value="1"/>
</dbReference>
<reference evidence="6 7" key="2">
    <citation type="submission" date="2015-05" db="EMBL/GenBank/DDBJ databases">
        <authorList>
            <person name="Morales-Cruz A."/>
            <person name="Amrine K.C."/>
            <person name="Cantu D."/>
        </authorList>
    </citation>
    <scope>NUCLEOTIDE SEQUENCE [LARGE SCALE GENOMIC DNA]</scope>
    <source>
        <strain evidence="6">DA912</strain>
    </source>
</reference>
<gene>
    <name evidence="6" type="ORF">UCDDA912_g00435</name>
</gene>
<feature type="region of interest" description="Disordered" evidence="4">
    <location>
        <begin position="51"/>
        <end position="78"/>
    </location>
</feature>
<dbReference type="InterPro" id="IPR031309">
    <property type="entry name" value="Ribosomal_uL5_C"/>
</dbReference>
<evidence type="ECO:0000313" key="6">
    <source>
        <dbReference type="EMBL" id="KKY39546.1"/>
    </source>
</evidence>
<keyword evidence="7" id="KW-1185">Reference proteome</keyword>
<dbReference type="GO" id="GO:0005840">
    <property type="term" value="C:ribosome"/>
    <property type="evidence" value="ECO:0007669"/>
    <property type="project" value="UniProtKB-KW"/>
</dbReference>
<reference evidence="6 7" key="1">
    <citation type="submission" date="2015-05" db="EMBL/GenBank/DDBJ databases">
        <title>Distinctive expansion of gene families associated with plant cell wall degradation and secondary metabolism in the genomes of grapevine trunk pathogens.</title>
        <authorList>
            <person name="Lawrence D.P."/>
            <person name="Travadon R."/>
            <person name="Rolshausen P.E."/>
            <person name="Baumgartner K."/>
        </authorList>
    </citation>
    <scope>NUCLEOTIDE SEQUENCE [LARGE SCALE GENOMIC DNA]</scope>
    <source>
        <strain evidence="6">DA912</strain>
    </source>
</reference>
<evidence type="ECO:0000256" key="1">
    <source>
        <dbReference type="ARBA" id="ARBA00008553"/>
    </source>
</evidence>
<feature type="compositionally biased region" description="Basic and acidic residues" evidence="4">
    <location>
        <begin position="68"/>
        <end position="78"/>
    </location>
</feature>
<feature type="domain" description="Large ribosomal subunit protein uL5 C-terminal" evidence="5">
    <location>
        <begin position="254"/>
        <end position="352"/>
    </location>
</feature>
<proteinExistence type="inferred from homology"/>
<dbReference type="STRING" id="1214573.A0A0G2FZN2"/>
<keyword evidence="3" id="KW-0687">Ribonucleoprotein</keyword>
<organism evidence="6 7">
    <name type="scientific">Diaporthe ampelina</name>
    <dbReference type="NCBI Taxonomy" id="1214573"/>
    <lineage>
        <taxon>Eukaryota</taxon>
        <taxon>Fungi</taxon>
        <taxon>Dikarya</taxon>
        <taxon>Ascomycota</taxon>
        <taxon>Pezizomycotina</taxon>
        <taxon>Sordariomycetes</taxon>
        <taxon>Sordariomycetidae</taxon>
        <taxon>Diaporthales</taxon>
        <taxon>Diaporthaceae</taxon>
        <taxon>Diaporthe</taxon>
    </lineage>
</organism>
<evidence type="ECO:0000256" key="4">
    <source>
        <dbReference type="SAM" id="MobiDB-lite"/>
    </source>
</evidence>
<evidence type="ECO:0000256" key="3">
    <source>
        <dbReference type="ARBA" id="ARBA00023274"/>
    </source>
</evidence>
<dbReference type="Proteomes" id="UP000034680">
    <property type="component" value="Unassembled WGS sequence"/>
</dbReference>
<dbReference type="EMBL" id="LCUC01000016">
    <property type="protein sequence ID" value="KKY39546.1"/>
    <property type="molecule type" value="Genomic_DNA"/>
</dbReference>
<evidence type="ECO:0000313" key="7">
    <source>
        <dbReference type="Proteomes" id="UP000034680"/>
    </source>
</evidence>
<keyword evidence="2 6" id="KW-0689">Ribosomal protein</keyword>
<dbReference type="GO" id="GO:0006412">
    <property type="term" value="P:translation"/>
    <property type="evidence" value="ECO:0007669"/>
    <property type="project" value="InterPro"/>
</dbReference>
<dbReference type="Gene3D" id="3.30.1440.10">
    <property type="match status" value="1"/>
</dbReference>
<dbReference type="InterPro" id="IPR022803">
    <property type="entry name" value="Ribosomal_uL5_dom_sf"/>
</dbReference>
<dbReference type="InterPro" id="IPR002132">
    <property type="entry name" value="Ribosomal_uL5"/>
</dbReference>
<sequence>MASWRETVRPLRQLRVSQISRQSRPLGPRRWYSAEAAAAAPVETPAAYRDLEPDSTQLAPGPTPEQIEEFKNPKKRAEQRKFQLPSNRYQYHPPKFRRGALHPVQSPPSSDPIARDFQAGPFYFPRLKETWQTTIAPDLLTLTYEHKPPGTATGPIGQRLRAWDDSSPYHKNRPLRGPRGATGALRPVERDIDFRTVPELLAVTLSTYVPQGVKEPTYLLAARAALQAVSGARTEITRVRHGVSQFGVSKGQTAGAKVTVWGEQAYELMDKMVHLVFPKIKEWPGVPGSTGDESGNVSWGFEPDQFALFPEIQANYDAYPARMIPGCRVNVQTTAKSNRHARLLMQALGVPFDGAFK</sequence>
<dbReference type="GO" id="GO:0003735">
    <property type="term" value="F:structural constituent of ribosome"/>
    <property type="evidence" value="ECO:0007669"/>
    <property type="project" value="InterPro"/>
</dbReference>
<evidence type="ECO:0000256" key="2">
    <source>
        <dbReference type="ARBA" id="ARBA00022980"/>
    </source>
</evidence>
<dbReference type="Pfam" id="PF00673">
    <property type="entry name" value="Ribosomal_L5_C"/>
    <property type="match status" value="1"/>
</dbReference>
<dbReference type="AlphaFoldDB" id="A0A0G2FZN2"/>
<feature type="region of interest" description="Disordered" evidence="4">
    <location>
        <begin position="150"/>
        <end position="183"/>
    </location>
</feature>